<proteinExistence type="predicted"/>
<comment type="caution">
    <text evidence="2">The sequence shown here is derived from an EMBL/GenBank/DDBJ whole genome shotgun (WGS) entry which is preliminary data.</text>
</comment>
<keyword evidence="3" id="KW-1185">Reference proteome</keyword>
<accession>A0ABX9JKJ7</accession>
<evidence type="ECO:0000256" key="1">
    <source>
        <dbReference type="SAM" id="MobiDB-lite"/>
    </source>
</evidence>
<dbReference type="EMBL" id="QUMU01000026">
    <property type="protein sequence ID" value="REG15363.1"/>
    <property type="molecule type" value="Genomic_DNA"/>
</dbReference>
<evidence type="ECO:0000313" key="2">
    <source>
        <dbReference type="EMBL" id="REG15363.1"/>
    </source>
</evidence>
<reference evidence="2 3" key="1">
    <citation type="submission" date="2018-08" db="EMBL/GenBank/DDBJ databases">
        <title>Genomic Encyclopedia of Archaeal and Bacterial Type Strains, Phase II (KMG-II): from individual species to whole genera.</title>
        <authorList>
            <person name="Goeker M."/>
        </authorList>
    </citation>
    <scope>NUCLEOTIDE SEQUENCE [LARGE SCALE GENOMIC DNA]</scope>
    <source>
        <strain evidence="2 3">DSM 2261</strain>
    </source>
</reference>
<sequence length="92" mass="10018">MAVRTRVAGIKNKRRVTSVDESLPNRQAPGVSKGKKTVPRDQAAALRRQKLLRKATPGPAMTEPVGHGPATTEVRPGKRTVTRRKTKRGNAL</sequence>
<feature type="region of interest" description="Disordered" evidence="1">
    <location>
        <begin position="1"/>
        <end position="92"/>
    </location>
</feature>
<feature type="compositionally biased region" description="Basic residues" evidence="1">
    <location>
        <begin position="77"/>
        <end position="92"/>
    </location>
</feature>
<evidence type="ECO:0000313" key="3">
    <source>
        <dbReference type="Proteomes" id="UP000256345"/>
    </source>
</evidence>
<name>A0ABX9JKJ7_9BACT</name>
<organism evidence="2 3">
    <name type="scientific">Archangium gephyra</name>
    <dbReference type="NCBI Taxonomy" id="48"/>
    <lineage>
        <taxon>Bacteria</taxon>
        <taxon>Pseudomonadati</taxon>
        <taxon>Myxococcota</taxon>
        <taxon>Myxococcia</taxon>
        <taxon>Myxococcales</taxon>
        <taxon>Cystobacterineae</taxon>
        <taxon>Archangiaceae</taxon>
        <taxon>Archangium</taxon>
    </lineage>
</organism>
<dbReference type="Proteomes" id="UP000256345">
    <property type="component" value="Unassembled WGS sequence"/>
</dbReference>
<protein>
    <submittedName>
        <fullName evidence="2">Uncharacterized protein</fullName>
    </submittedName>
</protein>
<dbReference type="RefSeq" id="WP_047861059.1">
    <property type="nucleotide sequence ID" value="NZ_CP011509.1"/>
</dbReference>
<gene>
    <name evidence="2" type="ORF">ATI61_12639</name>
</gene>